<protein>
    <submittedName>
        <fullName evidence="14">Putative cation-transporting ATPase F</fullName>
        <ecNumber evidence="14">3.6.3.-</ecNumber>
    </submittedName>
</protein>
<dbReference type="Gene3D" id="3.40.50.1000">
    <property type="entry name" value="HAD superfamily/HAD-like"/>
    <property type="match status" value="1"/>
</dbReference>
<evidence type="ECO:0000313" key="15">
    <source>
        <dbReference type="Proteomes" id="UP000494203"/>
    </source>
</evidence>
<feature type="transmembrane region" description="Helical" evidence="12">
    <location>
        <begin position="683"/>
        <end position="702"/>
    </location>
</feature>
<dbReference type="FunFam" id="2.70.150.10:FF:000160">
    <property type="entry name" value="Sarcoplasmic/endoplasmic reticulum calcium ATPase 1"/>
    <property type="match status" value="1"/>
</dbReference>
<dbReference type="AlphaFoldDB" id="A0A6S7DBC2"/>
<dbReference type="SUPFAM" id="SSF81665">
    <property type="entry name" value="Calcium ATPase, transmembrane domain M"/>
    <property type="match status" value="1"/>
</dbReference>
<comment type="similarity">
    <text evidence="2">Belongs to the cation transport ATPase (P-type) (TC 3.A.3) family. Type IIA subfamily.</text>
</comment>
<dbReference type="Gene3D" id="1.20.1110.10">
    <property type="entry name" value="Calcium-transporting ATPase, transmembrane domain"/>
    <property type="match status" value="1"/>
</dbReference>
<evidence type="ECO:0000256" key="8">
    <source>
        <dbReference type="ARBA" id="ARBA00022967"/>
    </source>
</evidence>
<accession>A0A6S7DBC2</accession>
<evidence type="ECO:0000256" key="9">
    <source>
        <dbReference type="ARBA" id="ARBA00022989"/>
    </source>
</evidence>
<dbReference type="EMBL" id="CADIKZ010000001">
    <property type="protein sequence ID" value="CAB3817450.1"/>
    <property type="molecule type" value="Genomic_DNA"/>
</dbReference>
<dbReference type="InterPro" id="IPR059000">
    <property type="entry name" value="ATPase_P-type_domA"/>
</dbReference>
<evidence type="ECO:0000256" key="10">
    <source>
        <dbReference type="ARBA" id="ARBA00023136"/>
    </source>
</evidence>
<keyword evidence="3" id="KW-0597">Phosphoprotein</keyword>
<keyword evidence="6" id="KW-0067">ATP-binding</keyword>
<dbReference type="SFLD" id="SFLDG00002">
    <property type="entry name" value="C1.7:_P-type_atpase_like"/>
    <property type="match status" value="1"/>
</dbReference>
<dbReference type="GO" id="GO:0012505">
    <property type="term" value="C:endomembrane system"/>
    <property type="evidence" value="ECO:0007669"/>
    <property type="project" value="UniProtKB-SubCell"/>
</dbReference>
<evidence type="ECO:0000256" key="1">
    <source>
        <dbReference type="ARBA" id="ARBA00004127"/>
    </source>
</evidence>
<proteinExistence type="inferred from homology"/>
<organism evidence="14 15">
    <name type="scientific">Achromobacter pulmonis</name>
    <dbReference type="NCBI Taxonomy" id="1389932"/>
    <lineage>
        <taxon>Bacteria</taxon>
        <taxon>Pseudomonadati</taxon>
        <taxon>Pseudomonadota</taxon>
        <taxon>Betaproteobacteria</taxon>
        <taxon>Burkholderiales</taxon>
        <taxon>Alcaligenaceae</taxon>
        <taxon>Achromobacter</taxon>
    </lineage>
</organism>
<evidence type="ECO:0000256" key="6">
    <source>
        <dbReference type="ARBA" id="ARBA00022840"/>
    </source>
</evidence>
<name>A0A6S7DBC2_9BURK</name>
<dbReference type="SFLD" id="SFLDS00003">
    <property type="entry name" value="Haloacid_Dehalogenase"/>
    <property type="match status" value="1"/>
</dbReference>
<keyword evidence="5" id="KW-0547">Nucleotide-binding</keyword>
<dbReference type="GO" id="GO:0030007">
    <property type="term" value="P:intracellular potassium ion homeostasis"/>
    <property type="evidence" value="ECO:0007669"/>
    <property type="project" value="TreeGrafter"/>
</dbReference>
<feature type="transmembrane region" description="Helical" evidence="12">
    <location>
        <begin position="63"/>
        <end position="91"/>
    </location>
</feature>
<dbReference type="GO" id="GO:0006883">
    <property type="term" value="P:intracellular sodium ion homeostasis"/>
    <property type="evidence" value="ECO:0007669"/>
    <property type="project" value="TreeGrafter"/>
</dbReference>
<feature type="domain" description="Cation-transporting P-type ATPase N-terminal" evidence="13">
    <location>
        <begin position="1"/>
        <end position="79"/>
    </location>
</feature>
<dbReference type="SUPFAM" id="SSF81653">
    <property type="entry name" value="Calcium ATPase, transduction domain A"/>
    <property type="match status" value="1"/>
</dbReference>
<dbReference type="PRINTS" id="PR00119">
    <property type="entry name" value="CATATPASE"/>
</dbReference>
<dbReference type="InterPro" id="IPR044492">
    <property type="entry name" value="P_typ_ATPase_HD_dom"/>
</dbReference>
<feature type="transmembrane region" description="Helical" evidence="12">
    <location>
        <begin position="760"/>
        <end position="779"/>
    </location>
</feature>
<sequence length="886" mass="93184">MRVSTARDDASPQDGVRPDGPGVAGLTTAEARRRLDHYGPNALPGMPVPGVMMVFLRQFRSPLIYMLLAAALTAVALGDLSDAGFIGLVLLANGIIGTLQEHSANQASAALRRLEEPKAVVIRDDRQQEIPAVELVPGDVVLLEAGARVPADLALAGSADLQCDESLLTGESLPVGKHVVAGAQAGASEAASRLFAGTLVVRGRGRGVVTATGVATELGAIADQLRGKSVTQPPLVIRMEQFSGRIAIAIVGAVALLAVVGAVRGMPAEALFMMAVGLAVSAIPEGLPVAISVTLAIGMRRMARSHVIVRRMPAVEALGSCTVIATDKTGTLTRNELVVTTLALAEGSTLTCDCGRWDAAAQPGDGWLQALLAAAVLPNEARLAVVRGQWEGSGDSVDLALLRMARELGVTGDGLSQAYPLMARVPYEPDRAYAASFHEHEGAIHVFVKGAADALLAMCSRSQDPLAAGALDRAAVLRMKDALAAQGLRVLAFASGTVARRSDGKYDHASLSALTFLGFAGMKDPLRAEVPAAIQQCYQAGIEVCVVTGDDPVTATAIGRQAGMLFAPEQVVTGDQVRRAEAAGVGELDRLVRLARIYARVKPVQKLAIVLALARLGHFVAVTGDGVNDAPALKHAHVGVAMGGKGTELAKESADIVITDDNFASIVRGIKEGRIAYGNIRKVVIMLVSTGAAEVALFLLAIPLGLPMPLLPTQLLWLNLVTNGIQDVALAAERGDGDELARPPRKPAEPIFDRAVMRKVWFAVVVMGGGGFLTFYWLLAQGYTEQHARNLLLLLFVLFENFQVLNCRSERRSLFRAGFWSNPLLLVGIAAAQGLHIAAMYMPGLGGLLQLGPVSLAEWTTLLALASVVVWAAELEKWWARRPSAG</sequence>
<dbReference type="InterPro" id="IPR018303">
    <property type="entry name" value="ATPase_P-typ_P_site"/>
</dbReference>
<dbReference type="GO" id="GO:0036376">
    <property type="term" value="P:sodium ion export across plasma membrane"/>
    <property type="evidence" value="ECO:0007669"/>
    <property type="project" value="TreeGrafter"/>
</dbReference>
<keyword evidence="7" id="KW-0460">Magnesium</keyword>
<keyword evidence="14" id="KW-0378">Hydrolase</keyword>
<dbReference type="GO" id="GO:0005886">
    <property type="term" value="C:plasma membrane"/>
    <property type="evidence" value="ECO:0007669"/>
    <property type="project" value="TreeGrafter"/>
</dbReference>
<feature type="transmembrane region" description="Helical" evidence="12">
    <location>
        <begin position="270"/>
        <end position="297"/>
    </location>
</feature>
<dbReference type="PANTHER" id="PTHR43294">
    <property type="entry name" value="SODIUM/POTASSIUM-TRANSPORTING ATPASE SUBUNIT ALPHA"/>
    <property type="match status" value="1"/>
</dbReference>
<comment type="subcellular location">
    <subcellularLocation>
        <location evidence="1">Endomembrane system</location>
        <topology evidence="1">Multi-pass membrane protein</topology>
    </subcellularLocation>
</comment>
<feature type="compositionally biased region" description="Basic and acidic residues" evidence="11">
    <location>
        <begin position="1"/>
        <end position="10"/>
    </location>
</feature>
<evidence type="ECO:0000313" key="14">
    <source>
        <dbReference type="EMBL" id="CAB3817450.1"/>
    </source>
</evidence>
<dbReference type="NCBIfam" id="TIGR01494">
    <property type="entry name" value="ATPase_P-type"/>
    <property type="match status" value="2"/>
</dbReference>
<evidence type="ECO:0000256" key="11">
    <source>
        <dbReference type="SAM" id="MobiDB-lite"/>
    </source>
</evidence>
<dbReference type="EC" id="3.6.3.-" evidence="14"/>
<dbReference type="Pfam" id="PF08282">
    <property type="entry name" value="Hydrolase_3"/>
    <property type="match status" value="1"/>
</dbReference>
<gene>
    <name evidence="14" type="primary">ctpF</name>
    <name evidence="14" type="ORF">LMG26788_00090</name>
</gene>
<dbReference type="InterPro" id="IPR023299">
    <property type="entry name" value="ATPase_P-typ_cyto_dom_N"/>
</dbReference>
<dbReference type="Pfam" id="PF00690">
    <property type="entry name" value="Cation_ATPase_N"/>
    <property type="match status" value="1"/>
</dbReference>
<dbReference type="Gene3D" id="2.70.150.10">
    <property type="entry name" value="Calcium-transporting ATPase, cytoplasmic transduction domain A"/>
    <property type="match status" value="1"/>
</dbReference>
<dbReference type="GO" id="GO:0005391">
    <property type="term" value="F:P-type sodium:potassium-exchanging transporter activity"/>
    <property type="evidence" value="ECO:0007669"/>
    <property type="project" value="TreeGrafter"/>
</dbReference>
<dbReference type="SMART" id="SM00831">
    <property type="entry name" value="Cation_ATPase_N"/>
    <property type="match status" value="1"/>
</dbReference>
<keyword evidence="15" id="KW-1185">Reference proteome</keyword>
<dbReference type="Pfam" id="PF00122">
    <property type="entry name" value="E1-E2_ATPase"/>
    <property type="match status" value="1"/>
</dbReference>
<feature type="region of interest" description="Disordered" evidence="11">
    <location>
        <begin position="1"/>
        <end position="25"/>
    </location>
</feature>
<evidence type="ECO:0000256" key="2">
    <source>
        <dbReference type="ARBA" id="ARBA00005675"/>
    </source>
</evidence>
<dbReference type="Pfam" id="PF00689">
    <property type="entry name" value="Cation_ATPase_C"/>
    <property type="match status" value="1"/>
</dbReference>
<dbReference type="InterPro" id="IPR023214">
    <property type="entry name" value="HAD_sf"/>
</dbReference>
<evidence type="ECO:0000256" key="5">
    <source>
        <dbReference type="ARBA" id="ARBA00022741"/>
    </source>
</evidence>
<dbReference type="PRINTS" id="PR00120">
    <property type="entry name" value="HATPASE"/>
</dbReference>
<evidence type="ECO:0000256" key="4">
    <source>
        <dbReference type="ARBA" id="ARBA00022692"/>
    </source>
</evidence>
<dbReference type="SFLD" id="SFLDF00027">
    <property type="entry name" value="p-type_atpase"/>
    <property type="match status" value="1"/>
</dbReference>
<dbReference type="PROSITE" id="PS00154">
    <property type="entry name" value="ATPASE_E1_E2"/>
    <property type="match status" value="1"/>
</dbReference>
<dbReference type="GO" id="GO:0016887">
    <property type="term" value="F:ATP hydrolysis activity"/>
    <property type="evidence" value="ECO:0007669"/>
    <property type="project" value="InterPro"/>
</dbReference>
<keyword evidence="4 12" id="KW-0812">Transmembrane</keyword>
<dbReference type="GO" id="GO:1990573">
    <property type="term" value="P:potassium ion import across plasma membrane"/>
    <property type="evidence" value="ECO:0007669"/>
    <property type="project" value="TreeGrafter"/>
</dbReference>
<dbReference type="GO" id="GO:0005524">
    <property type="term" value="F:ATP binding"/>
    <property type="evidence" value="ECO:0007669"/>
    <property type="project" value="UniProtKB-KW"/>
</dbReference>
<dbReference type="PANTHER" id="PTHR43294:SF20">
    <property type="entry name" value="P-TYPE ATPASE"/>
    <property type="match status" value="1"/>
</dbReference>
<dbReference type="InterPro" id="IPR036412">
    <property type="entry name" value="HAD-like_sf"/>
</dbReference>
<dbReference type="Gene3D" id="3.40.1110.10">
    <property type="entry name" value="Calcium-transporting ATPase, cytoplasmic domain N"/>
    <property type="match status" value="1"/>
</dbReference>
<keyword evidence="8" id="KW-1278">Translocase</keyword>
<evidence type="ECO:0000259" key="13">
    <source>
        <dbReference type="SMART" id="SM00831"/>
    </source>
</evidence>
<dbReference type="SUPFAM" id="SSF56784">
    <property type="entry name" value="HAD-like"/>
    <property type="match status" value="1"/>
</dbReference>
<dbReference type="InterPro" id="IPR023298">
    <property type="entry name" value="ATPase_P-typ_TM_dom_sf"/>
</dbReference>
<feature type="transmembrane region" description="Helical" evidence="12">
    <location>
        <begin position="854"/>
        <end position="873"/>
    </location>
</feature>
<evidence type="ECO:0000256" key="7">
    <source>
        <dbReference type="ARBA" id="ARBA00022842"/>
    </source>
</evidence>
<dbReference type="SUPFAM" id="SSF81660">
    <property type="entry name" value="Metal cation-transporting ATPase, ATP-binding domain N"/>
    <property type="match status" value="1"/>
</dbReference>
<dbReference type="InterPro" id="IPR006068">
    <property type="entry name" value="ATPase_P-typ_cation-transptr_C"/>
</dbReference>
<feature type="transmembrane region" description="Helical" evidence="12">
    <location>
        <begin position="819"/>
        <end position="842"/>
    </location>
</feature>
<dbReference type="RefSeq" id="WP_175139723.1">
    <property type="nucleotide sequence ID" value="NZ_CADIKZ010000001.1"/>
</dbReference>
<feature type="transmembrane region" description="Helical" evidence="12">
    <location>
        <begin position="246"/>
        <end position="264"/>
    </location>
</feature>
<dbReference type="InterPro" id="IPR008250">
    <property type="entry name" value="ATPase_P-typ_transduc_dom_A_sf"/>
</dbReference>
<dbReference type="InterPro" id="IPR050510">
    <property type="entry name" value="Cation_transp_ATPase_P-type"/>
</dbReference>
<dbReference type="Proteomes" id="UP000494203">
    <property type="component" value="Unassembled WGS sequence"/>
</dbReference>
<reference evidence="14 15" key="1">
    <citation type="submission" date="2020-04" db="EMBL/GenBank/DDBJ databases">
        <authorList>
            <person name="De Canck E."/>
        </authorList>
    </citation>
    <scope>NUCLEOTIDE SEQUENCE [LARGE SCALE GENOMIC DNA]</scope>
    <source>
        <strain evidence="14 15">LMG 26788</strain>
    </source>
</reference>
<dbReference type="Pfam" id="PF13246">
    <property type="entry name" value="Cation_ATPase"/>
    <property type="match status" value="1"/>
</dbReference>
<dbReference type="InterPro" id="IPR004014">
    <property type="entry name" value="ATPase_P-typ_cation-transptr_N"/>
</dbReference>
<keyword evidence="9 12" id="KW-1133">Transmembrane helix</keyword>
<evidence type="ECO:0000256" key="12">
    <source>
        <dbReference type="SAM" id="Phobius"/>
    </source>
</evidence>
<dbReference type="InterPro" id="IPR001757">
    <property type="entry name" value="P_typ_ATPase"/>
</dbReference>
<dbReference type="GO" id="GO:1902600">
    <property type="term" value="P:proton transmembrane transport"/>
    <property type="evidence" value="ECO:0007669"/>
    <property type="project" value="TreeGrafter"/>
</dbReference>
<keyword evidence="10 12" id="KW-0472">Membrane</keyword>
<evidence type="ECO:0000256" key="3">
    <source>
        <dbReference type="ARBA" id="ARBA00022553"/>
    </source>
</evidence>